<protein>
    <submittedName>
        <fullName evidence="1">Uncharacterized protein</fullName>
    </submittedName>
</protein>
<proteinExistence type="predicted"/>
<organism evidence="1 2">
    <name type="scientific">Anas platyrhynchos</name>
    <name type="common">Mallard</name>
    <name type="synonym">Anas boschas</name>
    <dbReference type="NCBI Taxonomy" id="8839"/>
    <lineage>
        <taxon>Eukaryota</taxon>
        <taxon>Metazoa</taxon>
        <taxon>Chordata</taxon>
        <taxon>Craniata</taxon>
        <taxon>Vertebrata</taxon>
        <taxon>Euteleostomi</taxon>
        <taxon>Archelosauria</taxon>
        <taxon>Archosauria</taxon>
        <taxon>Dinosauria</taxon>
        <taxon>Saurischia</taxon>
        <taxon>Theropoda</taxon>
        <taxon>Coelurosauria</taxon>
        <taxon>Aves</taxon>
        <taxon>Neognathae</taxon>
        <taxon>Galloanserae</taxon>
        <taxon>Anseriformes</taxon>
        <taxon>Anatidae</taxon>
        <taxon>Anatinae</taxon>
        <taxon>Anas</taxon>
    </lineage>
</organism>
<evidence type="ECO:0000313" key="1">
    <source>
        <dbReference type="EMBL" id="EOB03553.1"/>
    </source>
</evidence>
<evidence type="ECO:0000313" key="2">
    <source>
        <dbReference type="Proteomes" id="UP000296049"/>
    </source>
</evidence>
<dbReference type="EMBL" id="KB742848">
    <property type="protein sequence ID" value="EOB03553.1"/>
    <property type="molecule type" value="Genomic_DNA"/>
</dbReference>
<keyword evidence="2" id="KW-1185">Reference proteome</keyword>
<gene>
    <name evidence="1" type="ORF">Anapl_02229</name>
</gene>
<reference evidence="2" key="1">
    <citation type="journal article" date="2013" name="Nat. Genet.">
        <title>The duck genome and transcriptome provide insight into an avian influenza virus reservoir species.</title>
        <authorList>
            <person name="Huang Y."/>
            <person name="Li Y."/>
            <person name="Burt D.W."/>
            <person name="Chen H."/>
            <person name="Zhang Y."/>
            <person name="Qian W."/>
            <person name="Kim H."/>
            <person name="Gan S."/>
            <person name="Zhao Y."/>
            <person name="Li J."/>
            <person name="Yi K."/>
            <person name="Feng H."/>
            <person name="Zhu P."/>
            <person name="Li B."/>
            <person name="Liu Q."/>
            <person name="Fairley S."/>
            <person name="Magor K.E."/>
            <person name="Du Z."/>
            <person name="Hu X."/>
            <person name="Goodman L."/>
            <person name="Tafer H."/>
            <person name="Vignal A."/>
            <person name="Lee T."/>
            <person name="Kim K.W."/>
            <person name="Sheng Z."/>
            <person name="An Y."/>
            <person name="Searle S."/>
            <person name="Herrero J."/>
            <person name="Groenen M.A."/>
            <person name="Crooijmans R.P."/>
            <person name="Faraut T."/>
            <person name="Cai Q."/>
            <person name="Webster R.G."/>
            <person name="Aldridge J.R."/>
            <person name="Warren W.C."/>
            <person name="Bartschat S."/>
            <person name="Kehr S."/>
            <person name="Marz M."/>
            <person name="Stadler P.F."/>
            <person name="Smith J."/>
            <person name="Kraus R.H."/>
            <person name="Zhao Y."/>
            <person name="Ren L."/>
            <person name="Fei J."/>
            <person name="Morisson M."/>
            <person name="Kaiser P."/>
            <person name="Griffin D.K."/>
            <person name="Rao M."/>
            <person name="Pitel F."/>
            <person name="Wang J."/>
            <person name="Li N."/>
        </authorList>
    </citation>
    <scope>NUCLEOTIDE SEQUENCE [LARGE SCALE GENOMIC DNA]</scope>
</reference>
<dbReference type="AlphaFoldDB" id="R0LT07"/>
<accession>R0LT07</accession>
<sequence length="260" mass="29601">MSNKNFTISIRKKKQPFNILGKLNKKNIAFMKEHQLYADQQERLKMAGNRGLAALRLPPLESTDPSRCLFPNHPRSPAVTEGETTLHNPHPPLAGKTAVFLYQLNFAQKTKQNKTPPHGFAVASNYSLPKRKGCQERLLLQSKEEAEAQPKEKQHKATFRVTRLRRTFRDSWDQGCTSKANALNALLLLATHRQSCQQGTGSPEYPERAWCWEHGAEIRAPCTMKWGRTALLPAWSAKSQRISLCQPLLEEDFSPYKQLE</sequence>
<dbReference type="Proteomes" id="UP000296049">
    <property type="component" value="Unassembled WGS sequence"/>
</dbReference>
<name>R0LT07_ANAPL</name>